<evidence type="ECO:0000313" key="3">
    <source>
        <dbReference type="Proteomes" id="UP000542353"/>
    </source>
</evidence>
<dbReference type="AlphaFoldDB" id="A0A7W7Z5Y7"/>
<keyword evidence="2" id="KW-0808">Transferase</keyword>
<proteinExistence type="predicted"/>
<dbReference type="Proteomes" id="UP000542353">
    <property type="component" value="Unassembled WGS sequence"/>
</dbReference>
<dbReference type="InterPro" id="IPR050244">
    <property type="entry name" value="Auton_GlycylRad_Cofactor"/>
</dbReference>
<dbReference type="GO" id="GO:0005829">
    <property type="term" value="C:cytosol"/>
    <property type="evidence" value="ECO:0007669"/>
    <property type="project" value="TreeGrafter"/>
</dbReference>
<sequence length="283" mass="31327">MNIQLPNTIDIDAAAAIPSDPWRDFTPGNWTREIDVRDFIQKNVTPWIGDAAFLVPATARTQALWTKLKDLLQQERDHGGVLEVDATTFASIVAHGSGYIDRELEQIVGLQTDAPLKRAIMPFGGWRMVKNGLEAYGLKPDASFEKIFPGIRKTHNDAVFDVYSPDAVKCRKSGIITGLPDAYGRGRIIGDYRRVALYGVARLIADKKEQAASLDIDALDDAVLRLREEIAEQIRALKELVTMAKSYGFDLSKPALTAREAIQWTYFAYLAAVKESNGAAMSL</sequence>
<comment type="caution">
    <text evidence="2">The sequence shown here is derived from an EMBL/GenBank/DDBJ whole genome shotgun (WGS) entry which is preliminary data.</text>
</comment>
<organism evidence="2 3">
    <name type="scientific">Rhodopseudomonas rhenobacensis</name>
    <dbReference type="NCBI Taxonomy" id="87461"/>
    <lineage>
        <taxon>Bacteria</taxon>
        <taxon>Pseudomonadati</taxon>
        <taxon>Pseudomonadota</taxon>
        <taxon>Alphaproteobacteria</taxon>
        <taxon>Hyphomicrobiales</taxon>
        <taxon>Nitrobacteraceae</taxon>
        <taxon>Rhodopseudomonas</taxon>
    </lineage>
</organism>
<protein>
    <submittedName>
        <fullName evidence="2">Formate acetyltransferase 1</fullName>
    </submittedName>
</protein>
<name>A0A7W7Z5Y7_9BRAD</name>
<reference evidence="2 3" key="1">
    <citation type="submission" date="2020-08" db="EMBL/GenBank/DDBJ databases">
        <title>Genomic Encyclopedia of Type Strains, Phase IV (KMG-IV): sequencing the most valuable type-strain genomes for metagenomic binning, comparative biology and taxonomic classification.</title>
        <authorList>
            <person name="Goeker M."/>
        </authorList>
    </citation>
    <scope>NUCLEOTIDE SEQUENCE [LARGE SCALE GENOMIC DNA]</scope>
    <source>
        <strain evidence="2 3">DSM 12706</strain>
    </source>
</reference>
<dbReference type="PANTHER" id="PTHR30191">
    <property type="entry name" value="FORMATE ACETYLTRANSFERASE"/>
    <property type="match status" value="1"/>
</dbReference>
<dbReference type="Gene3D" id="3.20.70.20">
    <property type="match status" value="1"/>
</dbReference>
<dbReference type="PROSITE" id="PS51554">
    <property type="entry name" value="PFL"/>
    <property type="match status" value="1"/>
</dbReference>
<dbReference type="InterPro" id="IPR004184">
    <property type="entry name" value="PFL_dom"/>
</dbReference>
<dbReference type="SUPFAM" id="SSF51998">
    <property type="entry name" value="PFL-like glycyl radical enzymes"/>
    <property type="match status" value="1"/>
</dbReference>
<dbReference type="EMBL" id="JACHIH010000017">
    <property type="protein sequence ID" value="MBB5048132.1"/>
    <property type="molecule type" value="Genomic_DNA"/>
</dbReference>
<dbReference type="GO" id="GO:0008861">
    <property type="term" value="F:formate C-acetyltransferase activity"/>
    <property type="evidence" value="ECO:0007669"/>
    <property type="project" value="TreeGrafter"/>
</dbReference>
<dbReference type="Pfam" id="PF02901">
    <property type="entry name" value="PFL-like"/>
    <property type="match status" value="1"/>
</dbReference>
<feature type="domain" description="PFL" evidence="1">
    <location>
        <begin position="13"/>
        <end position="283"/>
    </location>
</feature>
<accession>A0A7W7Z5Y7</accession>
<dbReference type="RefSeq" id="WP_283810647.1">
    <property type="nucleotide sequence ID" value="NZ_JACHIH010000017.1"/>
</dbReference>
<evidence type="ECO:0000259" key="1">
    <source>
        <dbReference type="PROSITE" id="PS51554"/>
    </source>
</evidence>
<dbReference type="PANTHER" id="PTHR30191:SF0">
    <property type="entry name" value="FORMATE ACETYLTRANSFERASE 1"/>
    <property type="match status" value="1"/>
</dbReference>
<evidence type="ECO:0000313" key="2">
    <source>
        <dbReference type="EMBL" id="MBB5048132.1"/>
    </source>
</evidence>
<keyword evidence="3" id="KW-1185">Reference proteome</keyword>
<gene>
    <name evidence="2" type="ORF">HNR60_002893</name>
</gene>
<feature type="non-terminal residue" evidence="2">
    <location>
        <position position="283"/>
    </location>
</feature>